<evidence type="ECO:0000256" key="4">
    <source>
        <dbReference type="ARBA" id="ARBA00022980"/>
    </source>
</evidence>
<keyword evidence="6" id="KW-0820">tRNA-binding</keyword>
<dbReference type="SUPFAM" id="SSF47973">
    <property type="entry name" value="Ribosomal protein S7"/>
    <property type="match status" value="1"/>
</dbReference>
<dbReference type="GO" id="GO:0006412">
    <property type="term" value="P:translation"/>
    <property type="evidence" value="ECO:0007669"/>
    <property type="project" value="UniProtKB-UniRule"/>
</dbReference>
<keyword evidence="3 6" id="KW-0694">RNA-binding</keyword>
<evidence type="ECO:0000256" key="5">
    <source>
        <dbReference type="ARBA" id="ARBA00023274"/>
    </source>
</evidence>
<evidence type="ECO:0000259" key="7">
    <source>
        <dbReference type="Pfam" id="PF00177"/>
    </source>
</evidence>
<keyword evidence="2 6" id="KW-0699">rRNA-binding</keyword>
<dbReference type="InterPro" id="IPR023798">
    <property type="entry name" value="Ribosomal_uS7_dom"/>
</dbReference>
<keyword evidence="4 6" id="KW-0689">Ribosomal protein</keyword>
<keyword evidence="5 6" id="KW-0687">Ribonucleoprotein</keyword>
<dbReference type="EMBL" id="MFZF01000016">
    <property type="protein sequence ID" value="OGK16501.1"/>
    <property type="molecule type" value="Genomic_DNA"/>
</dbReference>
<dbReference type="Proteomes" id="UP000178372">
    <property type="component" value="Unassembled WGS sequence"/>
</dbReference>
<dbReference type="PANTHER" id="PTHR11205">
    <property type="entry name" value="RIBOSOMAL PROTEIN S7"/>
    <property type="match status" value="1"/>
</dbReference>
<comment type="function">
    <text evidence="6">One of the primary rRNA binding proteins, it binds directly to 16S rRNA where it nucleates assembly of the head domain of the 30S subunit. Is located at the subunit interface close to the decoding center, probably blocks exit of the E-site tRNA.</text>
</comment>
<comment type="similarity">
    <text evidence="1 6">Belongs to the universal ribosomal protein uS7 family.</text>
</comment>
<evidence type="ECO:0000256" key="1">
    <source>
        <dbReference type="ARBA" id="ARBA00007151"/>
    </source>
</evidence>
<dbReference type="InterPro" id="IPR036823">
    <property type="entry name" value="Ribosomal_uS7_dom_sf"/>
</dbReference>
<comment type="caution">
    <text evidence="8">The sequence shown here is derived from an EMBL/GenBank/DDBJ whole genome shotgun (WGS) entry which is preliminary data.</text>
</comment>
<protein>
    <recommendedName>
        <fullName evidence="6">Small ribosomal subunit protein uS7</fullName>
    </recommendedName>
</protein>
<dbReference type="CDD" id="cd14869">
    <property type="entry name" value="uS7_Bacteria"/>
    <property type="match status" value="1"/>
</dbReference>
<dbReference type="PIRSF" id="PIRSF002122">
    <property type="entry name" value="RPS7p_RPS7a_RPS5e_RPS7o"/>
    <property type="match status" value="1"/>
</dbReference>
<reference evidence="8 9" key="1">
    <citation type="journal article" date="2016" name="Nat. Commun.">
        <title>Thousands of microbial genomes shed light on interconnected biogeochemical processes in an aquifer system.</title>
        <authorList>
            <person name="Anantharaman K."/>
            <person name="Brown C.T."/>
            <person name="Hug L.A."/>
            <person name="Sharon I."/>
            <person name="Castelle C.J."/>
            <person name="Probst A.J."/>
            <person name="Thomas B.C."/>
            <person name="Singh A."/>
            <person name="Wilkins M.J."/>
            <person name="Karaoz U."/>
            <person name="Brodie E.L."/>
            <person name="Williams K.H."/>
            <person name="Hubbard S.S."/>
            <person name="Banfield J.F."/>
        </authorList>
    </citation>
    <scope>NUCLEOTIDE SEQUENCE [LARGE SCALE GENOMIC DNA]</scope>
</reference>
<evidence type="ECO:0000313" key="8">
    <source>
        <dbReference type="EMBL" id="OGK16501.1"/>
    </source>
</evidence>
<name>A0A1F7GC11_9BACT</name>
<gene>
    <name evidence="6" type="primary">rpsG</name>
    <name evidence="8" type="ORF">A2690_04085</name>
</gene>
<sequence length="157" mass="17985">MPRRSYKRQQTDKDPIYGSSEVAKLINYIMVDGKKSIARKMIYSVMKKIEEKNFTAIDVIKTAISNTAPGMEVKPRRVGGASYLVPTETREERKLFLAFNWIIEAAAKRPNSKYHSFDEKLFAEIMDAYNNIGGAIEKKTSVEKLAEANKAFAHFRW</sequence>
<dbReference type="AlphaFoldDB" id="A0A1F7GC11"/>
<comment type="subunit">
    <text evidence="6">Part of the 30S ribosomal subunit. Contacts proteins S9 and S11.</text>
</comment>
<dbReference type="Pfam" id="PF00177">
    <property type="entry name" value="Ribosomal_S7"/>
    <property type="match status" value="1"/>
</dbReference>
<dbReference type="InterPro" id="IPR000235">
    <property type="entry name" value="Ribosomal_uS7"/>
</dbReference>
<proteinExistence type="inferred from homology"/>
<dbReference type="InterPro" id="IPR005717">
    <property type="entry name" value="Ribosomal_uS7_bac/org-type"/>
</dbReference>
<dbReference type="GO" id="GO:0015935">
    <property type="term" value="C:small ribosomal subunit"/>
    <property type="evidence" value="ECO:0007669"/>
    <property type="project" value="InterPro"/>
</dbReference>
<dbReference type="GO" id="GO:0019843">
    <property type="term" value="F:rRNA binding"/>
    <property type="evidence" value="ECO:0007669"/>
    <property type="project" value="UniProtKB-UniRule"/>
</dbReference>
<feature type="domain" description="Small ribosomal subunit protein uS7" evidence="7">
    <location>
        <begin position="3"/>
        <end position="150"/>
    </location>
</feature>
<accession>A0A1F7GC11</accession>
<evidence type="ECO:0000313" key="9">
    <source>
        <dbReference type="Proteomes" id="UP000178372"/>
    </source>
</evidence>
<organism evidence="8 9">
    <name type="scientific">Candidatus Roizmanbacteria bacterium RIFCSPHIGHO2_01_FULL_39_12b</name>
    <dbReference type="NCBI Taxonomy" id="1802030"/>
    <lineage>
        <taxon>Bacteria</taxon>
        <taxon>Candidatus Roizmaniibacteriota</taxon>
    </lineage>
</organism>
<evidence type="ECO:0000256" key="6">
    <source>
        <dbReference type="HAMAP-Rule" id="MF_00480"/>
    </source>
</evidence>
<evidence type="ECO:0000256" key="2">
    <source>
        <dbReference type="ARBA" id="ARBA00022730"/>
    </source>
</evidence>
<dbReference type="NCBIfam" id="TIGR01029">
    <property type="entry name" value="rpsG_bact"/>
    <property type="match status" value="1"/>
</dbReference>
<dbReference type="Gene3D" id="1.10.455.10">
    <property type="entry name" value="Ribosomal protein S7 domain"/>
    <property type="match status" value="1"/>
</dbReference>
<dbReference type="GO" id="GO:0003735">
    <property type="term" value="F:structural constituent of ribosome"/>
    <property type="evidence" value="ECO:0007669"/>
    <property type="project" value="InterPro"/>
</dbReference>
<dbReference type="HAMAP" id="MF_00480_B">
    <property type="entry name" value="Ribosomal_uS7_B"/>
    <property type="match status" value="1"/>
</dbReference>
<evidence type="ECO:0000256" key="3">
    <source>
        <dbReference type="ARBA" id="ARBA00022884"/>
    </source>
</evidence>
<dbReference type="GO" id="GO:0000049">
    <property type="term" value="F:tRNA binding"/>
    <property type="evidence" value="ECO:0007669"/>
    <property type="project" value="UniProtKB-UniRule"/>
</dbReference>